<evidence type="ECO:0000313" key="9">
    <source>
        <dbReference type="EMBL" id="CAH9100180.1"/>
    </source>
</evidence>
<dbReference type="InterPro" id="IPR013170">
    <property type="entry name" value="mRNA_splic_Cwf21_dom"/>
</dbReference>
<name>A0AAV0DJH8_9ASTE</name>
<dbReference type="GO" id="GO:0008380">
    <property type="term" value="P:RNA splicing"/>
    <property type="evidence" value="ECO:0007669"/>
    <property type="project" value="UniProtKB-KW"/>
</dbReference>
<dbReference type="EMBL" id="CAMAPF010000107">
    <property type="protein sequence ID" value="CAH9100180.1"/>
    <property type="molecule type" value="Genomic_DNA"/>
</dbReference>
<comment type="similarity">
    <text evidence="2">Belongs to the CWC21 family.</text>
</comment>
<feature type="compositionally biased region" description="Basic and acidic residues" evidence="7">
    <location>
        <begin position="164"/>
        <end position="181"/>
    </location>
</feature>
<feature type="compositionally biased region" description="Basic and acidic residues" evidence="7">
    <location>
        <begin position="125"/>
        <end position="151"/>
    </location>
</feature>
<feature type="compositionally biased region" description="Basic residues" evidence="7">
    <location>
        <begin position="292"/>
        <end position="301"/>
    </location>
</feature>
<feature type="compositionally biased region" description="Basic and acidic residues" evidence="7">
    <location>
        <begin position="457"/>
        <end position="560"/>
    </location>
</feature>
<dbReference type="Proteomes" id="UP001152523">
    <property type="component" value="Unassembled WGS sequence"/>
</dbReference>
<evidence type="ECO:0000313" key="10">
    <source>
        <dbReference type="Proteomes" id="UP001152523"/>
    </source>
</evidence>
<evidence type="ECO:0000256" key="1">
    <source>
        <dbReference type="ARBA" id="ARBA00004123"/>
    </source>
</evidence>
<dbReference type="PANTHER" id="PTHR36562:SF5">
    <property type="entry name" value="SERINE_ARGININE REPETITIVE MATRIX 2"/>
    <property type="match status" value="1"/>
</dbReference>
<evidence type="ECO:0000256" key="5">
    <source>
        <dbReference type="ARBA" id="ARBA00023187"/>
    </source>
</evidence>
<feature type="compositionally biased region" description="Acidic residues" evidence="7">
    <location>
        <begin position="324"/>
        <end position="333"/>
    </location>
</feature>
<feature type="compositionally biased region" description="Basic residues" evidence="7">
    <location>
        <begin position="360"/>
        <end position="374"/>
    </location>
</feature>
<feature type="compositionally biased region" description="Basic and acidic residues" evidence="7">
    <location>
        <begin position="334"/>
        <end position="350"/>
    </location>
</feature>
<dbReference type="Pfam" id="PF08312">
    <property type="entry name" value="cwf21"/>
    <property type="match status" value="1"/>
</dbReference>
<dbReference type="SMART" id="SM01115">
    <property type="entry name" value="cwf21"/>
    <property type="match status" value="1"/>
</dbReference>
<dbReference type="GO" id="GO:0005681">
    <property type="term" value="C:spliceosomal complex"/>
    <property type="evidence" value="ECO:0007669"/>
    <property type="project" value="UniProtKB-KW"/>
</dbReference>
<feature type="domain" description="CWF21" evidence="8">
    <location>
        <begin position="61"/>
        <end position="106"/>
    </location>
</feature>
<feature type="region of interest" description="Disordered" evidence="7">
    <location>
        <begin position="98"/>
        <end position="655"/>
    </location>
</feature>
<keyword evidence="4" id="KW-0747">Spliceosome</keyword>
<comment type="subcellular location">
    <subcellularLocation>
        <location evidence="1">Nucleus</location>
    </subcellularLocation>
</comment>
<reference evidence="9" key="1">
    <citation type="submission" date="2022-07" db="EMBL/GenBank/DDBJ databases">
        <authorList>
            <person name="Macas J."/>
            <person name="Novak P."/>
            <person name="Neumann P."/>
        </authorList>
    </citation>
    <scope>NUCLEOTIDE SEQUENCE</scope>
</reference>
<dbReference type="AlphaFoldDB" id="A0AAV0DJH8"/>
<sequence length="655" mass="75157">MYNGIGLQTARGSGTNGYVQTNKFFVRPKTNKVVVDAGGKGGFGENQGTAGVTRKPNKEILEHDRKRQIQLKLIVLEETLSEQGYTEAEIAEKLEQTRQTLDAESEAAAGSSDKVSETQTHQIAARKEKQMEKLRDALKIGYENENRKKQIELQALDSGLSGNDYDKSKSHRIDGRMDKIKGKGVPKYQKKGDPEDSSDSDSLGESTGRVKKKNMKAHKETESDIDYKKRSKKSTRNEDSAESDSGGESIQRFKNKKSRKGHKDTDYKTRSKKSTRNEDSAENDSGGESIQRFKKNKKGKKWLKDTDSDGSETRAKKSTRTDDSTDSDSDVGECTERVTKKNVEERKQIDSDGSEIDYKKRTKKSTRKHRKSRRHSETEVSSRSSSESDYVDGDQGGKKLLQHVCQGGDSKFSRYGQNRRESRKDGDRHESEHKRDDEQKLNDKHERVAGYGKLRKRHEEESCKEYESSKRTRYDDSRSPGDKDISRLGHDIKERMKDGQSRKHKRDEENLKEKHERDHVKVREGHEEGVGRKLHEGDVEYEPLKRGKYHDSRSTGDKNLCRYMQDSGEKMKDDESQARKHKIDNADADDVKQKHESVADHGRLGKEHGEEIDGRRRERDRDYSSSKRGRCDDSRSTGRRRRYDDDIYYDEGSKH</sequence>
<keyword evidence="6" id="KW-0539">Nucleus</keyword>
<feature type="compositionally biased region" description="Basic residues" evidence="7">
    <location>
        <begin position="253"/>
        <end position="262"/>
    </location>
</feature>
<feature type="compositionally biased region" description="Basic and acidic residues" evidence="7">
    <location>
        <begin position="567"/>
        <end position="636"/>
    </location>
</feature>
<dbReference type="PANTHER" id="PTHR36562">
    <property type="entry name" value="SERINE/ARGININE REPETITIVE MATRIX 2"/>
    <property type="match status" value="1"/>
</dbReference>
<accession>A0AAV0DJH8</accession>
<evidence type="ECO:0000256" key="7">
    <source>
        <dbReference type="SAM" id="MobiDB-lite"/>
    </source>
</evidence>
<proteinExistence type="inferred from homology"/>
<evidence type="ECO:0000256" key="2">
    <source>
        <dbReference type="ARBA" id="ARBA00005954"/>
    </source>
</evidence>
<evidence type="ECO:0000256" key="6">
    <source>
        <dbReference type="ARBA" id="ARBA00023242"/>
    </source>
</evidence>
<dbReference type="CDD" id="cd21373">
    <property type="entry name" value="cwf21_SRRM2-like"/>
    <property type="match status" value="1"/>
</dbReference>
<gene>
    <name evidence="9" type="ORF">CEPIT_LOCUS15219</name>
</gene>
<organism evidence="9 10">
    <name type="scientific">Cuscuta epithymum</name>
    <dbReference type="NCBI Taxonomy" id="186058"/>
    <lineage>
        <taxon>Eukaryota</taxon>
        <taxon>Viridiplantae</taxon>
        <taxon>Streptophyta</taxon>
        <taxon>Embryophyta</taxon>
        <taxon>Tracheophyta</taxon>
        <taxon>Spermatophyta</taxon>
        <taxon>Magnoliopsida</taxon>
        <taxon>eudicotyledons</taxon>
        <taxon>Gunneridae</taxon>
        <taxon>Pentapetalae</taxon>
        <taxon>asterids</taxon>
        <taxon>lamiids</taxon>
        <taxon>Solanales</taxon>
        <taxon>Convolvulaceae</taxon>
        <taxon>Cuscuteae</taxon>
        <taxon>Cuscuta</taxon>
        <taxon>Cuscuta subgen. Cuscuta</taxon>
    </lineage>
</organism>
<evidence type="ECO:0000256" key="4">
    <source>
        <dbReference type="ARBA" id="ARBA00022728"/>
    </source>
</evidence>
<dbReference type="GO" id="GO:0006397">
    <property type="term" value="P:mRNA processing"/>
    <property type="evidence" value="ECO:0007669"/>
    <property type="project" value="UniProtKB-KW"/>
</dbReference>
<keyword evidence="5" id="KW-0508">mRNA splicing</keyword>
<feature type="compositionally biased region" description="Basic and acidic residues" evidence="7">
    <location>
        <begin position="418"/>
        <end position="448"/>
    </location>
</feature>
<protein>
    <recommendedName>
        <fullName evidence="8">CWF21 domain-containing protein</fullName>
    </recommendedName>
</protein>
<feature type="compositionally biased region" description="Basic and acidic residues" evidence="7">
    <location>
        <begin position="302"/>
        <end position="323"/>
    </location>
</feature>
<keyword evidence="10" id="KW-1185">Reference proteome</keyword>
<evidence type="ECO:0000256" key="3">
    <source>
        <dbReference type="ARBA" id="ARBA00022664"/>
    </source>
</evidence>
<evidence type="ECO:0000259" key="8">
    <source>
        <dbReference type="SMART" id="SM01115"/>
    </source>
</evidence>
<feature type="compositionally biased region" description="Basic and acidic residues" evidence="7">
    <location>
        <begin position="263"/>
        <end position="279"/>
    </location>
</feature>
<dbReference type="InterPro" id="IPR051372">
    <property type="entry name" value="CWC21"/>
</dbReference>
<keyword evidence="3" id="KW-0507">mRNA processing</keyword>
<comment type="caution">
    <text evidence="9">The sequence shown here is derived from an EMBL/GenBank/DDBJ whole genome shotgun (WGS) entry which is preliminary data.</text>
</comment>
<dbReference type="Gene3D" id="6.10.140.420">
    <property type="match status" value="1"/>
</dbReference>
<feature type="compositionally biased region" description="Basic and acidic residues" evidence="7">
    <location>
        <begin position="217"/>
        <end position="228"/>
    </location>
</feature>